<organism evidence="5 6">
    <name type="scientific">Nonlabens mediterrranea</name>
    <dbReference type="NCBI Taxonomy" id="1419947"/>
    <lineage>
        <taxon>Bacteria</taxon>
        <taxon>Pseudomonadati</taxon>
        <taxon>Bacteroidota</taxon>
        <taxon>Flavobacteriia</taxon>
        <taxon>Flavobacteriales</taxon>
        <taxon>Flavobacteriaceae</taxon>
        <taxon>Nonlabens</taxon>
    </lineage>
</organism>
<dbReference type="SUPFAM" id="SSF49899">
    <property type="entry name" value="Concanavalin A-like lectins/glucanases"/>
    <property type="match status" value="1"/>
</dbReference>
<sequence length="216" mass="22687">MKKTLLLSFLLLGLTTLFAQTQNGLNFDSNDDYVQTSFTGVTGSTNRTFEAWIYLSTSAPSTNLAILDYGLNAVGSRNTFMVNANRGLSFISGGTNANISSTAGIIPAGQWTQVAFVLSNGTGFFYVNGNQVGTGNLSTVNTPTTGTDLRIGRRVAGGANLTFAGVIDEVRIWNVALSQNDIITGGGSEICPSSTGLMAYYQFNEGMASANNSGLT</sequence>
<protein>
    <submittedName>
        <fullName evidence="5">LamG domain-containing protein</fullName>
    </submittedName>
</protein>
<keyword evidence="6" id="KW-1185">Reference proteome</keyword>
<feature type="domain" description="LamG-like jellyroll fold" evidence="4">
    <location>
        <begin position="48"/>
        <end position="180"/>
    </location>
</feature>
<dbReference type="Gene3D" id="2.60.120.200">
    <property type="match status" value="1"/>
</dbReference>
<dbReference type="InterPro" id="IPR006558">
    <property type="entry name" value="LamG-like"/>
</dbReference>
<keyword evidence="2" id="KW-1015">Disulfide bond</keyword>
<dbReference type="Pfam" id="PF13385">
    <property type="entry name" value="Laminin_G_3"/>
    <property type="match status" value="1"/>
</dbReference>
<feature type="non-terminal residue" evidence="5">
    <location>
        <position position="216"/>
    </location>
</feature>
<accession>A0ABS0A8N1</accession>
<evidence type="ECO:0000256" key="3">
    <source>
        <dbReference type="SAM" id="SignalP"/>
    </source>
</evidence>
<keyword evidence="1 3" id="KW-0732">Signal</keyword>
<feature type="chain" id="PRO_5045326305" evidence="3">
    <location>
        <begin position="20"/>
        <end position="216"/>
    </location>
</feature>
<feature type="signal peptide" evidence="3">
    <location>
        <begin position="1"/>
        <end position="19"/>
    </location>
</feature>
<dbReference type="InterPro" id="IPR013320">
    <property type="entry name" value="ConA-like_dom_sf"/>
</dbReference>
<evidence type="ECO:0000256" key="1">
    <source>
        <dbReference type="ARBA" id="ARBA00022729"/>
    </source>
</evidence>
<evidence type="ECO:0000259" key="4">
    <source>
        <dbReference type="SMART" id="SM00560"/>
    </source>
</evidence>
<comment type="caution">
    <text evidence="5">The sequence shown here is derived from an EMBL/GenBank/DDBJ whole genome shotgun (WGS) entry which is preliminary data.</text>
</comment>
<dbReference type="EMBL" id="JADKYU010000821">
    <property type="protein sequence ID" value="MBF4985671.1"/>
    <property type="molecule type" value="Genomic_DNA"/>
</dbReference>
<evidence type="ECO:0000313" key="6">
    <source>
        <dbReference type="Proteomes" id="UP001194729"/>
    </source>
</evidence>
<proteinExistence type="predicted"/>
<dbReference type="SMART" id="SM00560">
    <property type="entry name" value="LamGL"/>
    <property type="match status" value="1"/>
</dbReference>
<evidence type="ECO:0000313" key="5">
    <source>
        <dbReference type="EMBL" id="MBF4985671.1"/>
    </source>
</evidence>
<gene>
    <name evidence="5" type="ORF">FNJ87_15515</name>
</gene>
<evidence type="ECO:0000256" key="2">
    <source>
        <dbReference type="ARBA" id="ARBA00023157"/>
    </source>
</evidence>
<dbReference type="Proteomes" id="UP001194729">
    <property type="component" value="Unassembled WGS sequence"/>
</dbReference>
<reference evidence="5 6" key="1">
    <citation type="submission" date="2020-11" db="EMBL/GenBank/DDBJ databases">
        <title>P. mediterranea TC4 genome.</title>
        <authorList>
            <person name="Molmeret M."/>
        </authorList>
    </citation>
    <scope>NUCLEOTIDE SEQUENCE [LARGE SCALE GENOMIC DNA]</scope>
    <source>
        <strain evidence="5 6">TC4</strain>
    </source>
</reference>
<name>A0ABS0A8N1_9FLAO</name>